<dbReference type="EMBL" id="GBRH01267867">
    <property type="protein sequence ID" value="JAD30028.1"/>
    <property type="molecule type" value="Transcribed_RNA"/>
</dbReference>
<protein>
    <submittedName>
        <fullName evidence="1">Uncharacterized protein</fullName>
    </submittedName>
</protein>
<organism evidence="1">
    <name type="scientific">Arundo donax</name>
    <name type="common">Giant reed</name>
    <name type="synonym">Donax arundinaceus</name>
    <dbReference type="NCBI Taxonomy" id="35708"/>
    <lineage>
        <taxon>Eukaryota</taxon>
        <taxon>Viridiplantae</taxon>
        <taxon>Streptophyta</taxon>
        <taxon>Embryophyta</taxon>
        <taxon>Tracheophyta</taxon>
        <taxon>Spermatophyta</taxon>
        <taxon>Magnoliopsida</taxon>
        <taxon>Liliopsida</taxon>
        <taxon>Poales</taxon>
        <taxon>Poaceae</taxon>
        <taxon>PACMAD clade</taxon>
        <taxon>Arundinoideae</taxon>
        <taxon>Arundineae</taxon>
        <taxon>Arundo</taxon>
    </lineage>
</organism>
<name>A0A0A8YX80_ARUDO</name>
<evidence type="ECO:0000313" key="1">
    <source>
        <dbReference type="EMBL" id="JAD30028.1"/>
    </source>
</evidence>
<proteinExistence type="predicted"/>
<reference evidence="1" key="2">
    <citation type="journal article" date="2015" name="Data Brief">
        <title>Shoot transcriptome of the giant reed, Arundo donax.</title>
        <authorList>
            <person name="Barrero R.A."/>
            <person name="Guerrero F.D."/>
            <person name="Moolhuijzen P."/>
            <person name="Goolsby J.A."/>
            <person name="Tidwell J."/>
            <person name="Bellgard S.E."/>
            <person name="Bellgard M.I."/>
        </authorList>
    </citation>
    <scope>NUCLEOTIDE SEQUENCE</scope>
    <source>
        <tissue evidence="1">Shoot tissue taken approximately 20 cm above the soil surface</tissue>
    </source>
</reference>
<accession>A0A0A8YX80</accession>
<reference evidence="1" key="1">
    <citation type="submission" date="2014-09" db="EMBL/GenBank/DDBJ databases">
        <authorList>
            <person name="Magalhaes I.L.F."/>
            <person name="Oliveira U."/>
            <person name="Santos F.R."/>
            <person name="Vidigal T.H.D.A."/>
            <person name="Brescovit A.D."/>
            <person name="Santos A.J."/>
        </authorList>
    </citation>
    <scope>NUCLEOTIDE SEQUENCE</scope>
    <source>
        <tissue evidence="1">Shoot tissue taken approximately 20 cm above the soil surface</tissue>
    </source>
</reference>
<sequence length="31" mass="3479">MNQTKLDLIFCTLLSPSLPDSPLYSGKKRVL</sequence>
<dbReference type="AlphaFoldDB" id="A0A0A8YX80"/>